<organism evidence="2 3">
    <name type="scientific">Rathayibacter rubneri</name>
    <dbReference type="NCBI Taxonomy" id="2950106"/>
    <lineage>
        <taxon>Bacteria</taxon>
        <taxon>Bacillati</taxon>
        <taxon>Actinomycetota</taxon>
        <taxon>Actinomycetes</taxon>
        <taxon>Micrococcales</taxon>
        <taxon>Microbacteriaceae</taxon>
        <taxon>Rathayibacter</taxon>
    </lineage>
</organism>
<dbReference type="Proteomes" id="UP001155240">
    <property type="component" value="Unassembled WGS sequence"/>
</dbReference>
<proteinExistence type="predicted"/>
<evidence type="ECO:0000313" key="3">
    <source>
        <dbReference type="Proteomes" id="UP001155240"/>
    </source>
</evidence>
<protein>
    <submittedName>
        <fullName evidence="2">Uncharacterized protein</fullName>
    </submittedName>
</protein>
<evidence type="ECO:0000256" key="1">
    <source>
        <dbReference type="SAM" id="Phobius"/>
    </source>
</evidence>
<feature type="transmembrane region" description="Helical" evidence="1">
    <location>
        <begin position="26"/>
        <end position="44"/>
    </location>
</feature>
<gene>
    <name evidence="2" type="ORF">NB037_15890</name>
</gene>
<keyword evidence="1" id="KW-0472">Membrane</keyword>
<feature type="transmembrane region" description="Helical" evidence="1">
    <location>
        <begin position="187"/>
        <end position="211"/>
    </location>
</feature>
<feature type="transmembrane region" description="Helical" evidence="1">
    <location>
        <begin position="87"/>
        <end position="107"/>
    </location>
</feature>
<feature type="transmembrane region" description="Helical" evidence="1">
    <location>
        <begin position="149"/>
        <end position="167"/>
    </location>
</feature>
<name>A0A9X2E031_9MICO</name>
<feature type="transmembrane region" description="Helical" evidence="1">
    <location>
        <begin position="56"/>
        <end position="75"/>
    </location>
</feature>
<reference evidence="2" key="1">
    <citation type="submission" date="2022-06" db="EMBL/GenBank/DDBJ databases">
        <title>Whole genome shotgun sequencing (WGS) of Rathayibacter sp. ZW T2_19, isolated from stored onions (Allium cepa).</title>
        <authorList>
            <person name="Stoll D.A."/>
            <person name="Huch M."/>
        </authorList>
    </citation>
    <scope>NUCLEOTIDE SEQUENCE</scope>
    <source>
        <strain evidence="2">ZW T2_19</strain>
    </source>
</reference>
<comment type="caution">
    <text evidence="2">The sequence shown here is derived from an EMBL/GenBank/DDBJ whole genome shotgun (WGS) entry which is preliminary data.</text>
</comment>
<keyword evidence="1" id="KW-1133">Transmembrane helix</keyword>
<keyword evidence="3" id="KW-1185">Reference proteome</keyword>
<dbReference type="RefSeq" id="WP_251947438.1">
    <property type="nucleotide sequence ID" value="NZ_JAMRYM010000091.1"/>
</dbReference>
<accession>A0A9X2E031</accession>
<dbReference type="AlphaFoldDB" id="A0A9X2E031"/>
<evidence type="ECO:0000313" key="2">
    <source>
        <dbReference type="EMBL" id="MCM6763899.1"/>
    </source>
</evidence>
<keyword evidence="1" id="KW-0812">Transmembrane</keyword>
<feature type="transmembrane region" description="Helical" evidence="1">
    <location>
        <begin position="119"/>
        <end position="142"/>
    </location>
</feature>
<dbReference type="EMBL" id="JAMRYM010000091">
    <property type="protein sequence ID" value="MCM6763899.1"/>
    <property type="molecule type" value="Genomic_DNA"/>
</dbReference>
<sequence>MPASSTDRALPASAPTATARAATLRLAGILVAAAGLLQIAARFVPLDLAVTGVGRLGALIAAALLAAAASALARGSDAKGGIAGRTGAAAFLVVAVLIVLRPLVAWFSPSGAEPSRGMAVASALVLVMGAVAVVAAVVGLIALHRARTARTPVTVVGLVAVVAAAAQDYVPSLGLLVDSTPSQELLIALWTIGSFAEALSLVALGAVMLLASRSIGRGSR</sequence>